<dbReference type="Gene3D" id="2.20.110.10">
    <property type="entry name" value="Histone H3 K4-specific methyltransferase SET7/9 N-terminal domain"/>
    <property type="match status" value="1"/>
</dbReference>
<dbReference type="RefSeq" id="WP_136824747.1">
    <property type="nucleotide sequence ID" value="NZ_SWBP01000001.1"/>
</dbReference>
<evidence type="ECO:0000313" key="12">
    <source>
        <dbReference type="EMBL" id="TKC00539.1"/>
    </source>
</evidence>
<evidence type="ECO:0000256" key="9">
    <source>
        <dbReference type="ARBA" id="ARBA00023136"/>
    </source>
</evidence>
<evidence type="ECO:0000259" key="11">
    <source>
        <dbReference type="PROSITE" id="PS52015"/>
    </source>
</evidence>
<keyword evidence="9" id="KW-0472">Membrane</keyword>
<feature type="domain" description="TonB C-terminal" evidence="11">
    <location>
        <begin position="232"/>
        <end position="324"/>
    </location>
</feature>
<dbReference type="SUPFAM" id="SSF74653">
    <property type="entry name" value="TolA/TonB C-terminal domain"/>
    <property type="match status" value="1"/>
</dbReference>
<reference evidence="12 13" key="1">
    <citation type="submission" date="2019-04" db="EMBL/GenBank/DDBJ databases">
        <title>Pedobacter sp. AR-3-17 sp. nov., isolated from Arctic soil.</title>
        <authorList>
            <person name="Dahal R.H."/>
            <person name="Kim D.-U."/>
        </authorList>
    </citation>
    <scope>NUCLEOTIDE SEQUENCE [LARGE SCALE GENOMIC DNA]</scope>
    <source>
        <strain evidence="12 13">AR-3-17</strain>
    </source>
</reference>
<dbReference type="Pfam" id="PF03544">
    <property type="entry name" value="TonB_C"/>
    <property type="match status" value="1"/>
</dbReference>
<evidence type="ECO:0000256" key="1">
    <source>
        <dbReference type="ARBA" id="ARBA00004383"/>
    </source>
</evidence>
<gene>
    <name evidence="12" type="ORF">FA046_02335</name>
</gene>
<dbReference type="GO" id="GO:0015031">
    <property type="term" value="P:protein transport"/>
    <property type="evidence" value="ECO:0007669"/>
    <property type="project" value="UniProtKB-KW"/>
</dbReference>
<dbReference type="PANTHER" id="PTHR33446:SF2">
    <property type="entry name" value="PROTEIN TONB"/>
    <property type="match status" value="1"/>
</dbReference>
<dbReference type="InterPro" id="IPR051045">
    <property type="entry name" value="TonB-dependent_transducer"/>
</dbReference>
<comment type="caution">
    <text evidence="12">The sequence shown here is derived from an EMBL/GenBank/DDBJ whole genome shotgun (WGS) entry which is preliminary data.</text>
</comment>
<evidence type="ECO:0000256" key="7">
    <source>
        <dbReference type="ARBA" id="ARBA00022927"/>
    </source>
</evidence>
<organism evidence="12 13">
    <name type="scientific">Pedobacter cryophilus</name>
    <dbReference type="NCBI Taxonomy" id="2571271"/>
    <lineage>
        <taxon>Bacteria</taxon>
        <taxon>Pseudomonadati</taxon>
        <taxon>Bacteroidota</taxon>
        <taxon>Sphingobacteriia</taxon>
        <taxon>Sphingobacteriales</taxon>
        <taxon>Sphingobacteriaceae</taxon>
        <taxon>Pedobacter</taxon>
    </lineage>
</organism>
<evidence type="ECO:0000256" key="6">
    <source>
        <dbReference type="ARBA" id="ARBA00022692"/>
    </source>
</evidence>
<comment type="subcellular location">
    <subcellularLocation>
        <location evidence="1">Cell inner membrane</location>
        <topology evidence="1">Single-pass membrane protein</topology>
        <orientation evidence="1">Periplasmic side</orientation>
    </subcellularLocation>
</comment>
<keyword evidence="5" id="KW-0997">Cell inner membrane</keyword>
<evidence type="ECO:0000313" key="13">
    <source>
        <dbReference type="Proteomes" id="UP000308181"/>
    </source>
</evidence>
<dbReference type="InterPro" id="IPR006260">
    <property type="entry name" value="TonB/TolA_C"/>
</dbReference>
<name>A0A4U1C586_9SPHI</name>
<dbReference type="PANTHER" id="PTHR33446">
    <property type="entry name" value="PROTEIN TONB-RELATED"/>
    <property type="match status" value="1"/>
</dbReference>
<evidence type="ECO:0000256" key="3">
    <source>
        <dbReference type="ARBA" id="ARBA00022448"/>
    </source>
</evidence>
<dbReference type="SUPFAM" id="SSF82185">
    <property type="entry name" value="Histone H3 K4-specific methyltransferase SET7/9 N-terminal domain"/>
    <property type="match status" value="2"/>
</dbReference>
<keyword evidence="10" id="KW-0732">Signal</keyword>
<evidence type="ECO:0000256" key="10">
    <source>
        <dbReference type="SAM" id="SignalP"/>
    </source>
</evidence>
<dbReference type="OrthoDB" id="649093at2"/>
<evidence type="ECO:0000256" key="4">
    <source>
        <dbReference type="ARBA" id="ARBA00022475"/>
    </source>
</evidence>
<dbReference type="NCBIfam" id="TIGR01352">
    <property type="entry name" value="tonB_Cterm"/>
    <property type="match status" value="1"/>
</dbReference>
<keyword evidence="4" id="KW-1003">Cell membrane</keyword>
<keyword evidence="13" id="KW-1185">Reference proteome</keyword>
<keyword evidence="7" id="KW-0653">Protein transport</keyword>
<protein>
    <submittedName>
        <fullName evidence="12">TonB family protein</fullName>
    </submittedName>
</protein>
<keyword evidence="3" id="KW-0813">Transport</keyword>
<dbReference type="GO" id="GO:0031992">
    <property type="term" value="F:energy transducer activity"/>
    <property type="evidence" value="ECO:0007669"/>
    <property type="project" value="TreeGrafter"/>
</dbReference>
<keyword evidence="8" id="KW-1133">Transmembrane helix</keyword>
<dbReference type="Proteomes" id="UP000308181">
    <property type="component" value="Unassembled WGS sequence"/>
</dbReference>
<proteinExistence type="inferred from homology"/>
<dbReference type="GO" id="GO:0055085">
    <property type="term" value="P:transmembrane transport"/>
    <property type="evidence" value="ECO:0007669"/>
    <property type="project" value="InterPro"/>
</dbReference>
<evidence type="ECO:0000256" key="8">
    <source>
        <dbReference type="ARBA" id="ARBA00022989"/>
    </source>
</evidence>
<dbReference type="Gene3D" id="3.30.1150.10">
    <property type="match status" value="1"/>
</dbReference>
<dbReference type="GO" id="GO:0098797">
    <property type="term" value="C:plasma membrane protein complex"/>
    <property type="evidence" value="ECO:0007669"/>
    <property type="project" value="TreeGrafter"/>
</dbReference>
<dbReference type="Gene3D" id="3.90.930.1">
    <property type="match status" value="1"/>
</dbReference>
<comment type="similarity">
    <text evidence="2">Belongs to the TonB family.</text>
</comment>
<feature type="chain" id="PRO_5020520458" evidence="10">
    <location>
        <begin position="20"/>
        <end position="324"/>
    </location>
</feature>
<dbReference type="EMBL" id="SWBP01000001">
    <property type="protein sequence ID" value="TKC00539.1"/>
    <property type="molecule type" value="Genomic_DNA"/>
</dbReference>
<sequence>MIKYLFTAIFTLTSIFSFAQKKQNVYYYKNNGKQVTIPDSADFVRIIKEPDFGSANFDLIEYYPNSKVKREGHVSTYTPRLVFEGKLTSYFETGIIKSIMNYKSNRLDGEYIYNYANGNLYESRLYFLSVEDGAKETLEYKTTQVGDSLGRKFFDDKGTGTVDIVWPKGNKDYGNYVNGLKEGTWTQYIAKTKTTYEDQYKNGVFVKGKCIIENGESTSYNTLDAILPSFKGGVTAFGDFLNDNLIYPKEAVKLQEEGKVYLNFKIDIDGSLKDIRVARSVSFLLDQEAMRVMKLSPNWEPGMQRGRKIQVTYTVPIVFQLKKK</sequence>
<accession>A0A4U1C586</accession>
<keyword evidence="6" id="KW-0812">Transmembrane</keyword>
<dbReference type="AlphaFoldDB" id="A0A4U1C586"/>
<dbReference type="PROSITE" id="PS52015">
    <property type="entry name" value="TONB_CTD"/>
    <property type="match status" value="1"/>
</dbReference>
<evidence type="ECO:0000256" key="5">
    <source>
        <dbReference type="ARBA" id="ARBA00022519"/>
    </source>
</evidence>
<evidence type="ECO:0000256" key="2">
    <source>
        <dbReference type="ARBA" id="ARBA00006555"/>
    </source>
</evidence>
<dbReference type="InterPro" id="IPR037682">
    <property type="entry name" value="TonB_C"/>
</dbReference>
<feature type="signal peptide" evidence="10">
    <location>
        <begin position="1"/>
        <end position="19"/>
    </location>
</feature>